<evidence type="ECO:0000256" key="2">
    <source>
        <dbReference type="ARBA" id="ARBA00022730"/>
    </source>
</evidence>
<feature type="domain" description="RNA-binding S4" evidence="8">
    <location>
        <begin position="103"/>
        <end position="165"/>
    </location>
</feature>
<dbReference type="AlphaFoldDB" id="A0A2D6LPB4"/>
<accession>A0A2D6LPB4</accession>
<dbReference type="InterPro" id="IPR022802">
    <property type="entry name" value="Ribosomal_uS4_arc"/>
</dbReference>
<dbReference type="InterPro" id="IPR002942">
    <property type="entry name" value="S4_RNA-bd"/>
</dbReference>
<comment type="subunit">
    <text evidence="6">Part of the 30S ribosomal subunit. Contacts protein S5. The interaction surface between S4 and S5 is involved in control of translational fidelity.</text>
</comment>
<evidence type="ECO:0000313" key="11">
    <source>
        <dbReference type="Proteomes" id="UP000226712"/>
    </source>
</evidence>
<feature type="domain" description="Small ribosomal subunit protein uS4 N-terminal" evidence="9">
    <location>
        <begin position="5"/>
        <end position="102"/>
    </location>
</feature>
<dbReference type="GO" id="GO:0003735">
    <property type="term" value="F:structural constituent of ribosome"/>
    <property type="evidence" value="ECO:0007669"/>
    <property type="project" value="InterPro"/>
</dbReference>
<dbReference type="GO" id="GO:0015935">
    <property type="term" value="C:small ribosomal subunit"/>
    <property type="evidence" value="ECO:0007669"/>
    <property type="project" value="InterPro"/>
</dbReference>
<name>A0A2D6LPB4_9ARCH</name>
<comment type="similarity">
    <text evidence="1 6">Belongs to the universal ribosomal protein uS4 family.</text>
</comment>
<dbReference type="NCBIfam" id="NF003139">
    <property type="entry name" value="PRK04051.1"/>
    <property type="match status" value="1"/>
</dbReference>
<dbReference type="GO" id="GO:0006412">
    <property type="term" value="P:translation"/>
    <property type="evidence" value="ECO:0007669"/>
    <property type="project" value="UniProtKB-UniRule"/>
</dbReference>
<dbReference type="InterPro" id="IPR036986">
    <property type="entry name" value="S4_RNA-bd_sf"/>
</dbReference>
<dbReference type="SUPFAM" id="SSF55174">
    <property type="entry name" value="Alpha-L RNA-binding motif"/>
    <property type="match status" value="1"/>
</dbReference>
<dbReference type="GO" id="GO:0042274">
    <property type="term" value="P:ribosomal small subunit biogenesis"/>
    <property type="evidence" value="ECO:0007669"/>
    <property type="project" value="TreeGrafter"/>
</dbReference>
<organism evidence="10 11">
    <name type="scientific">Candidatus Iainarchaeum sp</name>
    <dbReference type="NCBI Taxonomy" id="3101447"/>
    <lineage>
        <taxon>Archaea</taxon>
        <taxon>Candidatus Iainarchaeota</taxon>
        <taxon>Candidatus Iainarchaeia</taxon>
        <taxon>Candidatus Iainarchaeales</taxon>
        <taxon>Candidatus Iainarchaeaceae</taxon>
        <taxon>Candidatus Iainarchaeum</taxon>
    </lineage>
</organism>
<dbReference type="PROSITE" id="PS50889">
    <property type="entry name" value="S4"/>
    <property type="match status" value="1"/>
</dbReference>
<evidence type="ECO:0000256" key="6">
    <source>
        <dbReference type="HAMAP-Rule" id="MF_01306"/>
    </source>
</evidence>
<dbReference type="SMART" id="SM00363">
    <property type="entry name" value="S4"/>
    <property type="match status" value="1"/>
</dbReference>
<evidence type="ECO:0000256" key="3">
    <source>
        <dbReference type="ARBA" id="ARBA00022884"/>
    </source>
</evidence>
<comment type="caution">
    <text evidence="10">The sequence shown here is derived from an EMBL/GenBank/DDBJ whole genome shotgun (WGS) entry which is preliminary data.</text>
</comment>
<evidence type="ECO:0000259" key="8">
    <source>
        <dbReference type="SMART" id="SM00363"/>
    </source>
</evidence>
<dbReference type="PROSITE" id="PS00632">
    <property type="entry name" value="RIBOSOMAL_S4"/>
    <property type="match status" value="1"/>
</dbReference>
<keyword evidence="4 6" id="KW-0689">Ribosomal protein</keyword>
<dbReference type="PANTHER" id="PTHR11831:SF5">
    <property type="entry name" value="40S RIBOSOMAL PROTEIN S9"/>
    <property type="match status" value="1"/>
</dbReference>
<sequence length="224" mass="26004">MGDPKKRRKQYTTPRKKWDKQLLESERKVVNFYGLKNKKELRKHTTWLRNKRQIARSLLALPLETRMIREKELMSGLRKIDLVKADAILDDVLGLKVEELLEKRLQTAILRKGLANTSKQARQFIVHGHISIKGKRISAPGYLVHIDEISELGWHRKPIKIENEKPKKDLKKEFEESAGKAQTEEKAEEAPAEKPAEEKVEKKEEAPEKTETETKEEPKAEATE</sequence>
<evidence type="ECO:0000259" key="9">
    <source>
        <dbReference type="SMART" id="SM01390"/>
    </source>
</evidence>
<comment type="function">
    <text evidence="6">One of the primary rRNA binding proteins, it binds directly to 16S rRNA where it nucleates assembly of the body of the 30S subunit.</text>
</comment>
<dbReference type="Proteomes" id="UP000226712">
    <property type="component" value="Unassembled WGS sequence"/>
</dbReference>
<dbReference type="NCBIfam" id="TIGR01018">
    <property type="entry name" value="uS4_arch"/>
    <property type="match status" value="1"/>
</dbReference>
<protein>
    <recommendedName>
        <fullName evidence="6">Small ribosomal subunit protein uS4</fullName>
    </recommendedName>
</protein>
<gene>
    <name evidence="6" type="primary">rps4</name>
    <name evidence="10" type="ORF">CL944_00895</name>
</gene>
<dbReference type="PANTHER" id="PTHR11831">
    <property type="entry name" value="30S 40S RIBOSOMAL PROTEIN"/>
    <property type="match status" value="1"/>
</dbReference>
<dbReference type="InterPro" id="IPR005710">
    <property type="entry name" value="Ribosomal_uS4_euk/arc"/>
</dbReference>
<evidence type="ECO:0000256" key="1">
    <source>
        <dbReference type="ARBA" id="ARBA00007465"/>
    </source>
</evidence>
<evidence type="ECO:0000256" key="7">
    <source>
        <dbReference type="SAM" id="MobiDB-lite"/>
    </source>
</evidence>
<dbReference type="InterPro" id="IPR018079">
    <property type="entry name" value="Ribosomal_uS4_CS"/>
</dbReference>
<dbReference type="GO" id="GO:0019843">
    <property type="term" value="F:rRNA binding"/>
    <property type="evidence" value="ECO:0007669"/>
    <property type="project" value="UniProtKB-UniRule"/>
</dbReference>
<keyword evidence="5 6" id="KW-0687">Ribonucleoprotein</keyword>
<evidence type="ECO:0000256" key="5">
    <source>
        <dbReference type="ARBA" id="ARBA00023274"/>
    </source>
</evidence>
<keyword evidence="3 6" id="KW-0694">RNA-binding</keyword>
<proteinExistence type="inferred from homology"/>
<dbReference type="HAMAP" id="MF_01306_A">
    <property type="entry name" value="Ribosomal_uS4_A"/>
    <property type="match status" value="1"/>
</dbReference>
<dbReference type="EMBL" id="NZBD01000004">
    <property type="protein sequence ID" value="MAG18012.1"/>
    <property type="molecule type" value="Genomic_DNA"/>
</dbReference>
<dbReference type="CDD" id="cd00165">
    <property type="entry name" value="S4"/>
    <property type="match status" value="1"/>
</dbReference>
<reference evidence="11" key="1">
    <citation type="submission" date="2017-09" db="EMBL/GenBank/DDBJ databases">
        <title>The Reconstruction of 2,631 Draft Metagenome-Assembled Genomes from the Global Oceans.</title>
        <authorList>
            <person name="Tully B.J."/>
            <person name="Graham E.D."/>
            <person name="Heidelberg J.F."/>
        </authorList>
    </citation>
    <scope>NUCLEOTIDE SEQUENCE [LARGE SCALE GENOMIC DNA]</scope>
</reference>
<dbReference type="Pfam" id="PF01479">
    <property type="entry name" value="S4"/>
    <property type="match status" value="1"/>
</dbReference>
<evidence type="ECO:0000313" key="10">
    <source>
        <dbReference type="EMBL" id="MAG18012.1"/>
    </source>
</evidence>
<dbReference type="InterPro" id="IPR001912">
    <property type="entry name" value="Ribosomal_uS4_N"/>
</dbReference>
<dbReference type="InterPro" id="IPR022801">
    <property type="entry name" value="Ribosomal_uS4"/>
</dbReference>
<feature type="region of interest" description="Disordered" evidence="7">
    <location>
        <begin position="164"/>
        <end position="224"/>
    </location>
</feature>
<comment type="function">
    <text evidence="6">With S5 and S12 plays an important role in translational accuracy.</text>
</comment>
<keyword evidence="2 6" id="KW-0699">rRNA-binding</keyword>
<evidence type="ECO:0000256" key="4">
    <source>
        <dbReference type="ARBA" id="ARBA00022980"/>
    </source>
</evidence>
<dbReference type="SMART" id="SM01390">
    <property type="entry name" value="Ribosomal_S4"/>
    <property type="match status" value="1"/>
</dbReference>
<dbReference type="Gene3D" id="3.10.290.10">
    <property type="entry name" value="RNA-binding S4 domain"/>
    <property type="match status" value="1"/>
</dbReference>